<feature type="non-terminal residue" evidence="1">
    <location>
        <position position="77"/>
    </location>
</feature>
<comment type="caution">
    <text evidence="1">The sequence shown here is derived from an EMBL/GenBank/DDBJ whole genome shotgun (WGS) entry which is preliminary data.</text>
</comment>
<dbReference type="NCBIfam" id="TIGR00278">
    <property type="entry name" value="membrane protein insertion efficiency factor YidD"/>
    <property type="match status" value="1"/>
</dbReference>
<dbReference type="PANTHER" id="PTHR33383:SF1">
    <property type="entry name" value="MEMBRANE PROTEIN INSERTION EFFICIENCY FACTOR-RELATED"/>
    <property type="match status" value="1"/>
</dbReference>
<evidence type="ECO:0000313" key="1">
    <source>
        <dbReference type="EMBL" id="TET78287.1"/>
    </source>
</evidence>
<organism evidence="1 2">
    <name type="scientific">candidate division TA06 bacterium</name>
    <dbReference type="NCBI Taxonomy" id="2250710"/>
    <lineage>
        <taxon>Bacteria</taxon>
        <taxon>Bacteria division TA06</taxon>
    </lineage>
</organism>
<proteinExistence type="predicted"/>
<gene>
    <name evidence="1" type="ORF">E3J38_08760</name>
</gene>
<dbReference type="EMBL" id="SOIP01000501">
    <property type="protein sequence ID" value="TET78287.1"/>
    <property type="molecule type" value="Genomic_DNA"/>
</dbReference>
<protein>
    <submittedName>
        <fullName evidence="1">Membrane protein insertion efficiency factor YidD</fullName>
    </submittedName>
</protein>
<dbReference type="InterPro" id="IPR002696">
    <property type="entry name" value="Membr_insert_effic_factor_YidD"/>
</dbReference>
<evidence type="ECO:0000313" key="2">
    <source>
        <dbReference type="Proteomes" id="UP000315534"/>
    </source>
</evidence>
<dbReference type="Pfam" id="PF01809">
    <property type="entry name" value="YidD"/>
    <property type="match status" value="1"/>
</dbReference>
<sequence>MDTAISAYQFFLSDQQGDVCAFAPSCSEYAQQAVDSCGLILGAIMTADRLQRCNWFTWSYAPRYYRAVLENEKLRLS</sequence>
<reference evidence="1 2" key="1">
    <citation type="submission" date="2019-03" db="EMBL/GenBank/DDBJ databases">
        <title>Metabolic potential of uncultured bacteria and archaea associated with petroleum seepage in deep-sea sediments.</title>
        <authorList>
            <person name="Dong X."/>
            <person name="Hubert C."/>
        </authorList>
    </citation>
    <scope>NUCLEOTIDE SEQUENCE [LARGE SCALE GENOMIC DNA]</scope>
    <source>
        <strain evidence="1">E29_bin36</strain>
    </source>
</reference>
<accession>A0A523XG80</accession>
<name>A0A523XG80_UNCT6</name>
<dbReference type="PANTHER" id="PTHR33383">
    <property type="entry name" value="MEMBRANE PROTEIN INSERTION EFFICIENCY FACTOR-RELATED"/>
    <property type="match status" value="1"/>
</dbReference>
<dbReference type="AlphaFoldDB" id="A0A523XG80"/>
<dbReference type="Proteomes" id="UP000315534">
    <property type="component" value="Unassembled WGS sequence"/>
</dbReference>
<dbReference type="SMART" id="SM01234">
    <property type="entry name" value="Haemolytic"/>
    <property type="match status" value="1"/>
</dbReference>